<organism evidence="3 4">
    <name type="scientific">Actinomadura gamaensis</name>
    <dbReference type="NCBI Taxonomy" id="1763541"/>
    <lineage>
        <taxon>Bacteria</taxon>
        <taxon>Bacillati</taxon>
        <taxon>Actinomycetota</taxon>
        <taxon>Actinomycetes</taxon>
        <taxon>Streptosporangiales</taxon>
        <taxon>Thermomonosporaceae</taxon>
        <taxon>Actinomadura</taxon>
    </lineage>
</organism>
<feature type="compositionally biased region" description="Gly residues" evidence="1">
    <location>
        <begin position="320"/>
        <end position="358"/>
    </location>
</feature>
<evidence type="ECO:0000256" key="2">
    <source>
        <dbReference type="SAM" id="Phobius"/>
    </source>
</evidence>
<keyword evidence="2" id="KW-0472">Membrane</keyword>
<evidence type="ECO:0008006" key="5">
    <source>
        <dbReference type="Google" id="ProtNLM"/>
    </source>
</evidence>
<protein>
    <recommendedName>
        <fullName evidence="5">TIGR04222 domain-containing membrane protein</fullName>
    </recommendedName>
</protein>
<sequence>MHAWWSVGWWGWCCLAVAVAVAAVDAAVRRHDRRIWDTLPGRPPNRDLGPYQLDRLRGTFMHDPAAVITIELAVRGHLRIHDPGGKDEPVVIRRVRDADPADLRPYEAEFLEVLGDEAVPSEELGDRLHRLVYLATHEEVRKLPWVRTYMHPVWPDSSYRDACGTHSFAAACLGAAGVLLAAVDLLVRETFGSLAMAGVAVFALGLVALARRLRLDELCHGTLDRVIDDYTGMFGYSAAVRKRPHENLPYAFSLNQYHWLEWYAGEHVRDAGWYSFGGADEALKERFVALGGMFKGGYPRPAYVRSPSGRPARSRATSGGFAGGGHGDGGGGFDSGGGHGHGGGHGGGADGGGHGGSW</sequence>
<accession>A0ABV9TZ75</accession>
<name>A0ABV9TZ75_9ACTN</name>
<evidence type="ECO:0000313" key="3">
    <source>
        <dbReference type="EMBL" id="MFC4909507.1"/>
    </source>
</evidence>
<keyword evidence="4" id="KW-1185">Reference proteome</keyword>
<feature type="transmembrane region" description="Helical" evidence="2">
    <location>
        <begin position="168"/>
        <end position="187"/>
    </location>
</feature>
<dbReference type="RefSeq" id="WP_378257069.1">
    <property type="nucleotide sequence ID" value="NZ_JBHSIT010000005.1"/>
</dbReference>
<evidence type="ECO:0000313" key="4">
    <source>
        <dbReference type="Proteomes" id="UP001595872"/>
    </source>
</evidence>
<keyword evidence="2" id="KW-0812">Transmembrane</keyword>
<feature type="transmembrane region" description="Helical" evidence="2">
    <location>
        <begin position="193"/>
        <end position="210"/>
    </location>
</feature>
<evidence type="ECO:0000256" key="1">
    <source>
        <dbReference type="SAM" id="MobiDB-lite"/>
    </source>
</evidence>
<proteinExistence type="predicted"/>
<feature type="compositionally biased region" description="Low complexity" evidence="1">
    <location>
        <begin position="305"/>
        <end position="319"/>
    </location>
</feature>
<feature type="region of interest" description="Disordered" evidence="1">
    <location>
        <begin position="304"/>
        <end position="358"/>
    </location>
</feature>
<reference evidence="4" key="1">
    <citation type="journal article" date="2019" name="Int. J. Syst. Evol. Microbiol.">
        <title>The Global Catalogue of Microorganisms (GCM) 10K type strain sequencing project: providing services to taxonomists for standard genome sequencing and annotation.</title>
        <authorList>
            <consortium name="The Broad Institute Genomics Platform"/>
            <consortium name="The Broad Institute Genome Sequencing Center for Infectious Disease"/>
            <person name="Wu L."/>
            <person name="Ma J."/>
        </authorList>
    </citation>
    <scope>NUCLEOTIDE SEQUENCE [LARGE SCALE GENOMIC DNA]</scope>
    <source>
        <strain evidence="4">KLKA75</strain>
    </source>
</reference>
<comment type="caution">
    <text evidence="3">The sequence shown here is derived from an EMBL/GenBank/DDBJ whole genome shotgun (WGS) entry which is preliminary data.</text>
</comment>
<dbReference type="Proteomes" id="UP001595872">
    <property type="component" value="Unassembled WGS sequence"/>
</dbReference>
<feature type="transmembrane region" description="Helical" evidence="2">
    <location>
        <begin position="6"/>
        <end position="28"/>
    </location>
</feature>
<dbReference type="EMBL" id="JBHSIT010000005">
    <property type="protein sequence ID" value="MFC4909507.1"/>
    <property type="molecule type" value="Genomic_DNA"/>
</dbReference>
<gene>
    <name evidence="3" type="ORF">ACFPCY_19450</name>
</gene>
<keyword evidence="2" id="KW-1133">Transmembrane helix</keyword>